<name>A0A392STC1_9FABA</name>
<reference evidence="2 3" key="1">
    <citation type="journal article" date="2018" name="Front. Plant Sci.">
        <title>Red Clover (Trifolium pratense) and Zigzag Clover (T. medium) - A Picture of Genomic Similarities and Differences.</title>
        <authorList>
            <person name="Dluhosova J."/>
            <person name="Istvanek J."/>
            <person name="Nedelnik J."/>
            <person name="Repkova J."/>
        </authorList>
    </citation>
    <scope>NUCLEOTIDE SEQUENCE [LARGE SCALE GENOMIC DNA]</scope>
    <source>
        <strain evidence="3">cv. 10/8</strain>
        <tissue evidence="2">Leaf</tissue>
    </source>
</reference>
<proteinExistence type="predicted"/>
<feature type="compositionally biased region" description="Acidic residues" evidence="1">
    <location>
        <begin position="1"/>
        <end position="20"/>
    </location>
</feature>
<protein>
    <submittedName>
        <fullName evidence="2">Uncharacterized protein</fullName>
    </submittedName>
</protein>
<sequence length="83" mass="9721">SADSDIDSDDEPETDSEEKDEIYHLGKTMSYLIIGCKENAKEEKPMFQNNGFPSEIYPDNLKKEEDDYWNEYVTECKGHYQDD</sequence>
<feature type="region of interest" description="Disordered" evidence="1">
    <location>
        <begin position="1"/>
        <end position="22"/>
    </location>
</feature>
<dbReference type="EMBL" id="LXQA010432213">
    <property type="protein sequence ID" value="MCI51464.1"/>
    <property type="molecule type" value="Genomic_DNA"/>
</dbReference>
<comment type="caution">
    <text evidence="2">The sequence shown here is derived from an EMBL/GenBank/DDBJ whole genome shotgun (WGS) entry which is preliminary data.</text>
</comment>
<feature type="non-terminal residue" evidence="2">
    <location>
        <position position="1"/>
    </location>
</feature>
<evidence type="ECO:0000313" key="2">
    <source>
        <dbReference type="EMBL" id="MCI51464.1"/>
    </source>
</evidence>
<evidence type="ECO:0000256" key="1">
    <source>
        <dbReference type="SAM" id="MobiDB-lite"/>
    </source>
</evidence>
<evidence type="ECO:0000313" key="3">
    <source>
        <dbReference type="Proteomes" id="UP000265520"/>
    </source>
</evidence>
<accession>A0A392STC1</accession>
<dbReference type="AlphaFoldDB" id="A0A392STC1"/>
<keyword evidence="3" id="KW-1185">Reference proteome</keyword>
<organism evidence="2 3">
    <name type="scientific">Trifolium medium</name>
    <dbReference type="NCBI Taxonomy" id="97028"/>
    <lineage>
        <taxon>Eukaryota</taxon>
        <taxon>Viridiplantae</taxon>
        <taxon>Streptophyta</taxon>
        <taxon>Embryophyta</taxon>
        <taxon>Tracheophyta</taxon>
        <taxon>Spermatophyta</taxon>
        <taxon>Magnoliopsida</taxon>
        <taxon>eudicotyledons</taxon>
        <taxon>Gunneridae</taxon>
        <taxon>Pentapetalae</taxon>
        <taxon>rosids</taxon>
        <taxon>fabids</taxon>
        <taxon>Fabales</taxon>
        <taxon>Fabaceae</taxon>
        <taxon>Papilionoideae</taxon>
        <taxon>50 kb inversion clade</taxon>
        <taxon>NPAAA clade</taxon>
        <taxon>Hologalegina</taxon>
        <taxon>IRL clade</taxon>
        <taxon>Trifolieae</taxon>
        <taxon>Trifolium</taxon>
    </lineage>
</organism>
<dbReference type="Proteomes" id="UP000265520">
    <property type="component" value="Unassembled WGS sequence"/>
</dbReference>